<dbReference type="GO" id="GO:0005524">
    <property type="term" value="F:ATP binding"/>
    <property type="evidence" value="ECO:0007669"/>
    <property type="project" value="UniProtKB-KW"/>
</dbReference>
<protein>
    <submittedName>
        <fullName evidence="5">Unannotated protein</fullName>
    </submittedName>
</protein>
<keyword evidence="2" id="KW-0547">Nucleotide-binding</keyword>
<dbReference type="AlphaFoldDB" id="A0A6J7J4V7"/>
<dbReference type="InterPro" id="IPR027417">
    <property type="entry name" value="P-loop_NTPase"/>
</dbReference>
<dbReference type="GO" id="GO:0055085">
    <property type="term" value="P:transmembrane transport"/>
    <property type="evidence" value="ECO:0007669"/>
    <property type="project" value="InterPro"/>
</dbReference>
<proteinExistence type="predicted"/>
<dbReference type="Pfam" id="PF00005">
    <property type="entry name" value="ABC_tran"/>
    <property type="match status" value="1"/>
</dbReference>
<gene>
    <name evidence="5" type="ORF">UFOPK3733_01095</name>
</gene>
<dbReference type="InterPro" id="IPR003593">
    <property type="entry name" value="AAA+_ATPase"/>
</dbReference>
<dbReference type="InterPro" id="IPR015856">
    <property type="entry name" value="ABC_transpr_CbiO/EcfA_su"/>
</dbReference>
<accession>A0A6J7J4V7</accession>
<dbReference type="SMART" id="SM00382">
    <property type="entry name" value="AAA"/>
    <property type="match status" value="1"/>
</dbReference>
<evidence type="ECO:0000256" key="2">
    <source>
        <dbReference type="ARBA" id="ARBA00022741"/>
    </source>
</evidence>
<dbReference type="InterPro" id="IPR003439">
    <property type="entry name" value="ABC_transporter-like_ATP-bd"/>
</dbReference>
<dbReference type="InterPro" id="IPR017871">
    <property type="entry name" value="ABC_transporter-like_CS"/>
</dbReference>
<evidence type="ECO:0000256" key="3">
    <source>
        <dbReference type="ARBA" id="ARBA00022840"/>
    </source>
</evidence>
<organism evidence="5">
    <name type="scientific">freshwater metagenome</name>
    <dbReference type="NCBI Taxonomy" id="449393"/>
    <lineage>
        <taxon>unclassified sequences</taxon>
        <taxon>metagenomes</taxon>
        <taxon>ecological metagenomes</taxon>
    </lineage>
</organism>
<dbReference type="PROSITE" id="PS00211">
    <property type="entry name" value="ABC_TRANSPORTER_1"/>
    <property type="match status" value="1"/>
</dbReference>
<feature type="domain" description="ABC transporter" evidence="4">
    <location>
        <begin position="15"/>
        <end position="255"/>
    </location>
</feature>
<sequence length="278" mass="30036">MAVTAVEPVPGAPALVLEDVGLVRDGRSILRRINWSVEAGQRWVVLGRNGCGKSSLIRIGSLYLHPSSGSVRLLGHELGRTDVRSLRRLVGVASNGMADMLRSDLTPIDVVMTAKNAALEPWWHSYDDADRARALDCLERLGVGGFAERSFVSMSSGERQRVLLARTLMPRPGIVFLDEPTAGLDLAGREDLVGALGDLAGDADAPATVLVTHHVEEIPEGFTHVLLIADGGVQQAGTIAEVLSADALSTCFGTPLELEHRHGRWWAWASRNTTERRQ</sequence>
<evidence type="ECO:0000259" key="4">
    <source>
        <dbReference type="PROSITE" id="PS50893"/>
    </source>
</evidence>
<dbReference type="PROSITE" id="PS50893">
    <property type="entry name" value="ABC_TRANSPORTER_2"/>
    <property type="match status" value="1"/>
</dbReference>
<evidence type="ECO:0000256" key="1">
    <source>
        <dbReference type="ARBA" id="ARBA00022448"/>
    </source>
</evidence>
<evidence type="ECO:0000313" key="5">
    <source>
        <dbReference type="EMBL" id="CAB4937911.1"/>
    </source>
</evidence>
<name>A0A6J7J4V7_9ZZZZ</name>
<keyword evidence="3" id="KW-0067">ATP-binding</keyword>
<reference evidence="5" key="1">
    <citation type="submission" date="2020-05" db="EMBL/GenBank/DDBJ databases">
        <authorList>
            <person name="Chiriac C."/>
            <person name="Salcher M."/>
            <person name="Ghai R."/>
            <person name="Kavagutti S V."/>
        </authorList>
    </citation>
    <scope>NUCLEOTIDE SEQUENCE</scope>
</reference>
<dbReference type="PANTHER" id="PTHR43158">
    <property type="entry name" value="SKFA PEPTIDE EXPORT ATP-BINDING PROTEIN SKFE"/>
    <property type="match status" value="1"/>
</dbReference>
<dbReference type="PANTHER" id="PTHR43158:SF2">
    <property type="entry name" value="SKFA PEPTIDE EXPORT ATP-BINDING PROTEIN SKFE"/>
    <property type="match status" value="1"/>
</dbReference>
<dbReference type="EMBL" id="CAFBNC010000048">
    <property type="protein sequence ID" value="CAB4937911.1"/>
    <property type="molecule type" value="Genomic_DNA"/>
</dbReference>
<dbReference type="Gene3D" id="3.40.50.300">
    <property type="entry name" value="P-loop containing nucleotide triphosphate hydrolases"/>
    <property type="match status" value="1"/>
</dbReference>
<keyword evidence="1" id="KW-0813">Transport</keyword>
<dbReference type="GO" id="GO:0016020">
    <property type="term" value="C:membrane"/>
    <property type="evidence" value="ECO:0007669"/>
    <property type="project" value="InterPro"/>
</dbReference>
<dbReference type="CDD" id="cd03225">
    <property type="entry name" value="ABC_cobalt_CbiO_domain1"/>
    <property type="match status" value="1"/>
</dbReference>
<dbReference type="SUPFAM" id="SSF52540">
    <property type="entry name" value="P-loop containing nucleoside triphosphate hydrolases"/>
    <property type="match status" value="1"/>
</dbReference>
<dbReference type="GO" id="GO:0016887">
    <property type="term" value="F:ATP hydrolysis activity"/>
    <property type="evidence" value="ECO:0007669"/>
    <property type="project" value="InterPro"/>
</dbReference>